<dbReference type="Proteomes" id="UP000655443">
    <property type="component" value="Unassembled WGS sequence"/>
</dbReference>
<gene>
    <name evidence="1" type="ORF">GCM10010339_80220</name>
</gene>
<evidence type="ECO:0000313" key="2">
    <source>
        <dbReference type="Proteomes" id="UP000655443"/>
    </source>
</evidence>
<sequence>MRAAHRNALGLKKDAALTDDILEAHQPFFNARHKAVHELDIVDAAGKGTRGRRHRDIPAVGEQCGCSLQLLTAFITPTARTVRKSLGWSDS</sequence>
<protein>
    <submittedName>
        <fullName evidence="1">Uncharacterized protein</fullName>
    </submittedName>
</protein>
<dbReference type="EMBL" id="BMVG01000040">
    <property type="protein sequence ID" value="GHE13391.1"/>
    <property type="molecule type" value="Genomic_DNA"/>
</dbReference>
<name>A0A919D728_9ACTN</name>
<keyword evidence="2" id="KW-1185">Reference proteome</keyword>
<dbReference type="AlphaFoldDB" id="A0A919D728"/>
<reference evidence="1" key="1">
    <citation type="journal article" date="2014" name="Int. J. Syst. Evol. Microbiol.">
        <title>Complete genome sequence of Corynebacterium casei LMG S-19264T (=DSM 44701T), isolated from a smear-ripened cheese.</title>
        <authorList>
            <consortium name="US DOE Joint Genome Institute (JGI-PGF)"/>
            <person name="Walter F."/>
            <person name="Albersmeier A."/>
            <person name="Kalinowski J."/>
            <person name="Ruckert C."/>
        </authorList>
    </citation>
    <scope>NUCLEOTIDE SEQUENCE</scope>
    <source>
        <strain evidence="1">JCM 4714</strain>
    </source>
</reference>
<comment type="caution">
    <text evidence="1">The sequence shown here is derived from an EMBL/GenBank/DDBJ whole genome shotgun (WGS) entry which is preliminary data.</text>
</comment>
<proteinExistence type="predicted"/>
<reference evidence="1" key="2">
    <citation type="submission" date="2020-09" db="EMBL/GenBank/DDBJ databases">
        <authorList>
            <person name="Sun Q."/>
            <person name="Ohkuma M."/>
        </authorList>
    </citation>
    <scope>NUCLEOTIDE SEQUENCE</scope>
    <source>
        <strain evidence="1">JCM 4714</strain>
    </source>
</reference>
<dbReference type="RefSeq" id="WP_189958530.1">
    <property type="nucleotide sequence ID" value="NZ_BMVG01000040.1"/>
</dbReference>
<accession>A0A919D728</accession>
<evidence type="ECO:0000313" key="1">
    <source>
        <dbReference type="EMBL" id="GHE13391.1"/>
    </source>
</evidence>
<organism evidence="1 2">
    <name type="scientific">Streptomyces alanosinicus</name>
    <dbReference type="NCBI Taxonomy" id="68171"/>
    <lineage>
        <taxon>Bacteria</taxon>
        <taxon>Bacillati</taxon>
        <taxon>Actinomycetota</taxon>
        <taxon>Actinomycetes</taxon>
        <taxon>Kitasatosporales</taxon>
        <taxon>Streptomycetaceae</taxon>
        <taxon>Streptomyces</taxon>
    </lineage>
</organism>